<dbReference type="PANTHER" id="PTHR21100:SF9">
    <property type="entry name" value="PREFOLDIN SUBUNIT 4"/>
    <property type="match status" value="1"/>
</dbReference>
<dbReference type="PANTHER" id="PTHR21100">
    <property type="entry name" value="PREFOLDIN SUBUNIT 4"/>
    <property type="match status" value="1"/>
</dbReference>
<dbReference type="InterPro" id="IPR016661">
    <property type="entry name" value="PFDN4"/>
</dbReference>
<evidence type="ECO:0000256" key="1">
    <source>
        <dbReference type="ARBA" id="ARBA00008045"/>
    </source>
</evidence>
<dbReference type="GO" id="GO:0005737">
    <property type="term" value="C:cytoplasm"/>
    <property type="evidence" value="ECO:0007669"/>
    <property type="project" value="UniProtKB-ARBA"/>
</dbReference>
<evidence type="ECO:0000313" key="8">
    <source>
        <dbReference type="Proteomes" id="UP000799779"/>
    </source>
</evidence>
<reference evidence="7" key="1">
    <citation type="journal article" date="2020" name="Stud. Mycol.">
        <title>101 Dothideomycetes genomes: a test case for predicting lifestyles and emergence of pathogens.</title>
        <authorList>
            <person name="Haridas S."/>
            <person name="Albert R."/>
            <person name="Binder M."/>
            <person name="Bloem J."/>
            <person name="Labutti K."/>
            <person name="Salamov A."/>
            <person name="Andreopoulos B."/>
            <person name="Baker S."/>
            <person name="Barry K."/>
            <person name="Bills G."/>
            <person name="Bluhm B."/>
            <person name="Cannon C."/>
            <person name="Castanera R."/>
            <person name="Culley D."/>
            <person name="Daum C."/>
            <person name="Ezra D."/>
            <person name="Gonzalez J."/>
            <person name="Henrissat B."/>
            <person name="Kuo A."/>
            <person name="Liang C."/>
            <person name="Lipzen A."/>
            <person name="Lutzoni F."/>
            <person name="Magnuson J."/>
            <person name="Mondo S."/>
            <person name="Nolan M."/>
            <person name="Ohm R."/>
            <person name="Pangilinan J."/>
            <person name="Park H.-J."/>
            <person name="Ramirez L."/>
            <person name="Alfaro M."/>
            <person name="Sun H."/>
            <person name="Tritt A."/>
            <person name="Yoshinaga Y."/>
            <person name="Zwiers L.-H."/>
            <person name="Turgeon B."/>
            <person name="Goodwin S."/>
            <person name="Spatafora J."/>
            <person name="Crous P."/>
            <person name="Grigoriev I."/>
        </authorList>
    </citation>
    <scope>NUCLEOTIDE SEQUENCE</scope>
    <source>
        <strain evidence="7">CBS 123094</strain>
    </source>
</reference>
<evidence type="ECO:0000256" key="3">
    <source>
        <dbReference type="ARBA" id="ARBA00024667"/>
    </source>
</evidence>
<dbReference type="GO" id="GO:0006457">
    <property type="term" value="P:protein folding"/>
    <property type="evidence" value="ECO:0007669"/>
    <property type="project" value="UniProtKB-UniRule"/>
</dbReference>
<comment type="function">
    <text evidence="3 4">Binds specifically to cytosolic chaperonin (c-CPN) and transfers target proteins to it. Binds to nascent polypeptide chain and promotes folding in an environment in which there are many competing pathways for nonnative proteins.</text>
</comment>
<dbReference type="Proteomes" id="UP000799779">
    <property type="component" value="Unassembled WGS sequence"/>
</dbReference>
<dbReference type="Gene3D" id="1.10.287.370">
    <property type="match status" value="1"/>
</dbReference>
<evidence type="ECO:0000256" key="5">
    <source>
        <dbReference type="SAM" id="Coils"/>
    </source>
</evidence>
<comment type="subunit">
    <text evidence="4">Heterohexamer of two PFD-alpha type and four PFD-beta type subunits.</text>
</comment>
<dbReference type="GO" id="GO:0016272">
    <property type="term" value="C:prefoldin complex"/>
    <property type="evidence" value="ECO:0007669"/>
    <property type="project" value="UniProtKB-UniRule"/>
</dbReference>
<evidence type="ECO:0000313" key="7">
    <source>
        <dbReference type="EMBL" id="KAF1998361.1"/>
    </source>
</evidence>
<comment type="similarity">
    <text evidence="1 4">Belongs to the prefoldin subunit beta family.</text>
</comment>
<accession>A0A6A5WDZ5</accession>
<feature type="coiled-coil region" evidence="5">
    <location>
        <begin position="97"/>
        <end position="124"/>
    </location>
</feature>
<name>A0A6A5WDZ5_9PLEO</name>
<evidence type="ECO:0000256" key="6">
    <source>
        <dbReference type="SAM" id="MobiDB-lite"/>
    </source>
</evidence>
<dbReference type="GO" id="GO:0051082">
    <property type="term" value="F:unfolded protein binding"/>
    <property type="evidence" value="ECO:0007669"/>
    <property type="project" value="InterPro"/>
</dbReference>
<feature type="compositionally biased region" description="Basic and acidic residues" evidence="6">
    <location>
        <begin position="1"/>
        <end position="11"/>
    </location>
</feature>
<keyword evidence="8" id="KW-1185">Reference proteome</keyword>
<keyword evidence="5" id="KW-0175">Coiled coil</keyword>
<dbReference type="EMBL" id="ML977604">
    <property type="protein sequence ID" value="KAF1998361.1"/>
    <property type="molecule type" value="Genomic_DNA"/>
</dbReference>
<dbReference type="AlphaFoldDB" id="A0A6A5WDZ5"/>
<feature type="region of interest" description="Disordered" evidence="6">
    <location>
        <begin position="1"/>
        <end position="25"/>
    </location>
</feature>
<dbReference type="InterPro" id="IPR009053">
    <property type="entry name" value="Prefoldin"/>
</dbReference>
<gene>
    <name evidence="7" type="ORF">P154DRAFT_621726</name>
</gene>
<protein>
    <recommendedName>
        <fullName evidence="4">Prefoldin subunit 4</fullName>
    </recommendedName>
</protein>
<dbReference type="InterPro" id="IPR002777">
    <property type="entry name" value="PFD_beta-like"/>
</dbReference>
<dbReference type="OrthoDB" id="10250441at2759"/>
<proteinExistence type="inferred from homology"/>
<dbReference type="PIRSF" id="PIRSF016477">
    <property type="entry name" value="Prefoldin_subunit_4"/>
    <property type="match status" value="1"/>
</dbReference>
<dbReference type="Pfam" id="PF01920">
    <property type="entry name" value="Prefoldin_2"/>
    <property type="match status" value="1"/>
</dbReference>
<sequence>MQRRMLTKEEEAATPAGEDIQVRREDQEKINRFSSLHQKEVRWEEELRGKIKEKEDLEEISGELELVDEEELVPYKVGDCFVSLPQPEVLELLTSNSEDIDTEVTALKEKLEGVQEEMGELKKALYGRFGRSINLET</sequence>
<keyword evidence="2 4" id="KW-0143">Chaperone</keyword>
<dbReference type="FunFam" id="1.10.287.370:FF:000005">
    <property type="entry name" value="Prefoldin subunit 4"/>
    <property type="match status" value="1"/>
</dbReference>
<evidence type="ECO:0000256" key="2">
    <source>
        <dbReference type="ARBA" id="ARBA00023186"/>
    </source>
</evidence>
<dbReference type="SUPFAM" id="SSF46579">
    <property type="entry name" value="Prefoldin"/>
    <property type="match status" value="1"/>
</dbReference>
<organism evidence="7 8">
    <name type="scientific">Amniculicola lignicola CBS 123094</name>
    <dbReference type="NCBI Taxonomy" id="1392246"/>
    <lineage>
        <taxon>Eukaryota</taxon>
        <taxon>Fungi</taxon>
        <taxon>Dikarya</taxon>
        <taxon>Ascomycota</taxon>
        <taxon>Pezizomycotina</taxon>
        <taxon>Dothideomycetes</taxon>
        <taxon>Pleosporomycetidae</taxon>
        <taxon>Pleosporales</taxon>
        <taxon>Amniculicolaceae</taxon>
        <taxon>Amniculicola</taxon>
    </lineage>
</organism>
<evidence type="ECO:0000256" key="4">
    <source>
        <dbReference type="PIRNR" id="PIRNR016477"/>
    </source>
</evidence>